<evidence type="ECO:0000313" key="2">
    <source>
        <dbReference type="EMBL" id="AKV00376.1"/>
    </source>
</evidence>
<dbReference type="STRING" id="1391654.AKJ09_07039"/>
<feature type="compositionally biased region" description="Low complexity" evidence="1">
    <location>
        <begin position="53"/>
        <end position="68"/>
    </location>
</feature>
<evidence type="ECO:0008006" key="4">
    <source>
        <dbReference type="Google" id="ProtNLM"/>
    </source>
</evidence>
<sequence length="236" mass="24343">MDDVLVRALRSTATIVTCLSVAAVACVDLSYLSEGGELTDAGNASQDSASLPDVTTGGSDTGSDATLSPEDGGADADATPPNLLTNGDFEFGCAAWGAAFGSVQASSTARSGAGSCKFCMGSNWEAFFEQTVKMPVAANETYVAEVWTQGAMSPSDLTDAGFYGEMLYVTSLNTSKDSPSLTPASATWQRLTALVKTTAASDAVTVSYRLQQQQPAKQSGGVVCILVDDASLRRMP</sequence>
<dbReference type="EMBL" id="CP012333">
    <property type="protein sequence ID" value="AKV00376.1"/>
    <property type="molecule type" value="Genomic_DNA"/>
</dbReference>
<accession>A0A0K1Q3F1</accession>
<evidence type="ECO:0000256" key="1">
    <source>
        <dbReference type="SAM" id="MobiDB-lite"/>
    </source>
</evidence>
<dbReference type="Proteomes" id="UP000064967">
    <property type="component" value="Chromosome"/>
</dbReference>
<feature type="region of interest" description="Disordered" evidence="1">
    <location>
        <begin position="41"/>
        <end position="81"/>
    </location>
</feature>
<organism evidence="2 3">
    <name type="scientific">Labilithrix luteola</name>
    <dbReference type="NCBI Taxonomy" id="1391654"/>
    <lineage>
        <taxon>Bacteria</taxon>
        <taxon>Pseudomonadati</taxon>
        <taxon>Myxococcota</taxon>
        <taxon>Polyangia</taxon>
        <taxon>Polyangiales</taxon>
        <taxon>Labilitrichaceae</taxon>
        <taxon>Labilithrix</taxon>
    </lineage>
</organism>
<reference evidence="2 3" key="1">
    <citation type="submission" date="2015-08" db="EMBL/GenBank/DDBJ databases">
        <authorList>
            <person name="Babu N.S."/>
            <person name="Beckwith C.J."/>
            <person name="Beseler K.G."/>
            <person name="Brison A."/>
            <person name="Carone J.V."/>
            <person name="Caskin T.P."/>
            <person name="Diamond M."/>
            <person name="Durham M.E."/>
            <person name="Foxe J.M."/>
            <person name="Go M."/>
            <person name="Henderson B.A."/>
            <person name="Jones I.B."/>
            <person name="McGettigan J.A."/>
            <person name="Micheletti S.J."/>
            <person name="Nasrallah M.E."/>
            <person name="Ortiz D."/>
            <person name="Piller C.R."/>
            <person name="Privatt S.R."/>
            <person name="Schneider S.L."/>
            <person name="Sharp S."/>
            <person name="Smith T.C."/>
            <person name="Stanton J.D."/>
            <person name="Ullery H.E."/>
            <person name="Wilson R.J."/>
            <person name="Serrano M.G."/>
            <person name="Buck G."/>
            <person name="Lee V."/>
            <person name="Wang Y."/>
            <person name="Carvalho R."/>
            <person name="Voegtly L."/>
            <person name="Shi R."/>
            <person name="Duckworth R."/>
            <person name="Johnson A."/>
            <person name="Loviza R."/>
            <person name="Walstead R."/>
            <person name="Shah Z."/>
            <person name="Kiflezghi M."/>
            <person name="Wade K."/>
            <person name="Ball S.L."/>
            <person name="Bradley K.W."/>
            <person name="Asai D.J."/>
            <person name="Bowman C.A."/>
            <person name="Russell D.A."/>
            <person name="Pope W.H."/>
            <person name="Jacobs-Sera D."/>
            <person name="Hendrix R.W."/>
            <person name="Hatfull G.F."/>
        </authorList>
    </citation>
    <scope>NUCLEOTIDE SEQUENCE [LARGE SCALE GENOMIC DNA]</scope>
    <source>
        <strain evidence="2 3">DSM 27648</strain>
    </source>
</reference>
<evidence type="ECO:0000313" key="3">
    <source>
        <dbReference type="Proteomes" id="UP000064967"/>
    </source>
</evidence>
<protein>
    <recommendedName>
        <fullName evidence="4">CBM-cenC domain-containing protein</fullName>
    </recommendedName>
</protein>
<dbReference type="Gene3D" id="2.60.120.260">
    <property type="entry name" value="Galactose-binding domain-like"/>
    <property type="match status" value="1"/>
</dbReference>
<name>A0A0K1Q3F1_9BACT</name>
<proteinExistence type="predicted"/>
<keyword evidence="3" id="KW-1185">Reference proteome</keyword>
<dbReference type="KEGG" id="llu:AKJ09_07039"/>
<dbReference type="AlphaFoldDB" id="A0A0K1Q3F1"/>
<dbReference type="PROSITE" id="PS51257">
    <property type="entry name" value="PROKAR_LIPOPROTEIN"/>
    <property type="match status" value="1"/>
</dbReference>
<gene>
    <name evidence="2" type="ORF">AKJ09_07039</name>
</gene>